<sequence length="513" mass="58164">MASIDRLLICPLCHDRLLNPTTLHCGHSLCSRHLQAPSSSCPVPLCSSQPPSLRIPPHSRVRYTPAQNPVLPAPIPVPDHRSDVVLNKIIILVDRALQADDSEVQDSDSASASSRESSHRPRKRRKQHAVDDDEEPDLLSHLRSVAAQERSIPPDVPLIPSHHSPPPDPALQEFDKKLLDELTCHICYVLFYQPVTTPCQHTYCAKCLQRSLDHSTACPICRQELPSYYFQDQPLNKIIMSIILKAYPLLYQERAQAIQEEERNARLNTPIFVSNLSFPGVPTILHLFEPRYRLMLRRCLESPHPRFGMIMSPKPGAPQINYGTILEIRSVQMLPDGRSLVETYGSARFRILERGSLDGYMVGRIESIFDYPDDITHTPPEPPSDPTPSTPTNEQLMDTCKAFLDRLQRGAAPWVVQRLNSTYGAMPTDPALFSFWVALVLPIEEHEKAKLLPIRSARLRLMLVVHWIEQLNNNWYAWLTFVVVHGWLVDGPALPCLLWVLFVLTIARLIGWI</sequence>
<evidence type="ECO:0000259" key="6">
    <source>
        <dbReference type="PROSITE" id="PS50089"/>
    </source>
</evidence>
<dbReference type="PROSITE" id="PS00518">
    <property type="entry name" value="ZF_RING_1"/>
    <property type="match status" value="1"/>
</dbReference>
<dbReference type="SMART" id="SM00464">
    <property type="entry name" value="LON"/>
    <property type="match status" value="1"/>
</dbReference>
<evidence type="ECO:0000256" key="5">
    <source>
        <dbReference type="SAM" id="MobiDB-lite"/>
    </source>
</evidence>
<dbReference type="OrthoDB" id="264917at2759"/>
<evidence type="ECO:0000256" key="2">
    <source>
        <dbReference type="ARBA" id="ARBA00022771"/>
    </source>
</evidence>
<feature type="region of interest" description="Disordered" evidence="5">
    <location>
        <begin position="373"/>
        <end position="394"/>
    </location>
</feature>
<dbReference type="AlphaFoldDB" id="A0A0C3CBK6"/>
<dbReference type="InterPro" id="IPR015947">
    <property type="entry name" value="PUA-like_sf"/>
</dbReference>
<dbReference type="STRING" id="686832.A0A0C3CBK6"/>
<keyword evidence="1" id="KW-0479">Metal-binding</keyword>
<dbReference type="GO" id="GO:0061630">
    <property type="term" value="F:ubiquitin protein ligase activity"/>
    <property type="evidence" value="ECO:0007669"/>
    <property type="project" value="TreeGrafter"/>
</dbReference>
<dbReference type="Pfam" id="PF13923">
    <property type="entry name" value="zf-C3HC4_2"/>
    <property type="match status" value="1"/>
</dbReference>
<dbReference type="Gene3D" id="3.30.40.10">
    <property type="entry name" value="Zinc/RING finger domain, C3HC4 (zinc finger)"/>
    <property type="match status" value="2"/>
</dbReference>
<evidence type="ECO:0000256" key="4">
    <source>
        <dbReference type="PROSITE-ProRule" id="PRU00175"/>
    </source>
</evidence>
<name>A0A0C3CBK6_HEBCY</name>
<evidence type="ECO:0008006" key="10">
    <source>
        <dbReference type="Google" id="ProtNLM"/>
    </source>
</evidence>
<dbReference type="Gene3D" id="1.20.58.1480">
    <property type="match status" value="1"/>
</dbReference>
<dbReference type="PROSITE" id="PS50089">
    <property type="entry name" value="ZF_RING_2"/>
    <property type="match status" value="1"/>
</dbReference>
<dbReference type="HOGENOM" id="CLU_013989_4_2_1"/>
<dbReference type="PROSITE" id="PS51787">
    <property type="entry name" value="LON_N"/>
    <property type="match status" value="1"/>
</dbReference>
<evidence type="ECO:0000256" key="3">
    <source>
        <dbReference type="ARBA" id="ARBA00022833"/>
    </source>
</evidence>
<feature type="domain" description="RING-type" evidence="6">
    <location>
        <begin position="184"/>
        <end position="222"/>
    </location>
</feature>
<feature type="domain" description="Lon N-terminal" evidence="7">
    <location>
        <begin position="266"/>
        <end position="472"/>
    </location>
</feature>
<keyword evidence="3" id="KW-0862">Zinc</keyword>
<feature type="region of interest" description="Disordered" evidence="5">
    <location>
        <begin position="101"/>
        <end position="137"/>
    </location>
</feature>
<dbReference type="Gene3D" id="2.30.130.40">
    <property type="entry name" value="LON domain-like"/>
    <property type="match status" value="1"/>
</dbReference>
<protein>
    <recommendedName>
        <fullName evidence="10">RING-type domain-containing protein</fullName>
    </recommendedName>
</protein>
<dbReference type="PANTHER" id="PTHR23327">
    <property type="entry name" value="RING FINGER PROTEIN 127"/>
    <property type="match status" value="1"/>
</dbReference>
<evidence type="ECO:0000313" key="8">
    <source>
        <dbReference type="EMBL" id="KIM46165.1"/>
    </source>
</evidence>
<keyword evidence="9" id="KW-1185">Reference proteome</keyword>
<evidence type="ECO:0000259" key="7">
    <source>
        <dbReference type="PROSITE" id="PS51787"/>
    </source>
</evidence>
<evidence type="ECO:0000256" key="1">
    <source>
        <dbReference type="ARBA" id="ARBA00022723"/>
    </source>
</evidence>
<reference evidence="8 9" key="1">
    <citation type="submission" date="2014-04" db="EMBL/GenBank/DDBJ databases">
        <authorList>
            <consortium name="DOE Joint Genome Institute"/>
            <person name="Kuo A."/>
            <person name="Gay G."/>
            <person name="Dore J."/>
            <person name="Kohler A."/>
            <person name="Nagy L.G."/>
            <person name="Floudas D."/>
            <person name="Copeland A."/>
            <person name="Barry K.W."/>
            <person name="Cichocki N."/>
            <person name="Veneault-Fourrey C."/>
            <person name="LaButti K."/>
            <person name="Lindquist E.A."/>
            <person name="Lipzen A."/>
            <person name="Lundell T."/>
            <person name="Morin E."/>
            <person name="Murat C."/>
            <person name="Sun H."/>
            <person name="Tunlid A."/>
            <person name="Henrissat B."/>
            <person name="Grigoriev I.V."/>
            <person name="Hibbett D.S."/>
            <person name="Martin F."/>
            <person name="Nordberg H.P."/>
            <person name="Cantor M.N."/>
            <person name="Hua S.X."/>
        </authorList>
    </citation>
    <scope>NUCLEOTIDE SEQUENCE [LARGE SCALE GENOMIC DNA]</scope>
    <source>
        <strain evidence="9">h7</strain>
    </source>
</reference>
<dbReference type="EMBL" id="KN831771">
    <property type="protein sequence ID" value="KIM46165.1"/>
    <property type="molecule type" value="Genomic_DNA"/>
</dbReference>
<dbReference type="Proteomes" id="UP000053424">
    <property type="component" value="Unassembled WGS sequence"/>
</dbReference>
<dbReference type="Pfam" id="PF02190">
    <property type="entry name" value="LON_substr_bdg"/>
    <property type="match status" value="1"/>
</dbReference>
<dbReference type="SMART" id="SM00184">
    <property type="entry name" value="RING"/>
    <property type="match status" value="2"/>
</dbReference>
<reference evidence="9" key="2">
    <citation type="submission" date="2015-01" db="EMBL/GenBank/DDBJ databases">
        <title>Evolutionary Origins and Diversification of the Mycorrhizal Mutualists.</title>
        <authorList>
            <consortium name="DOE Joint Genome Institute"/>
            <consortium name="Mycorrhizal Genomics Consortium"/>
            <person name="Kohler A."/>
            <person name="Kuo A."/>
            <person name="Nagy L.G."/>
            <person name="Floudas D."/>
            <person name="Copeland A."/>
            <person name="Barry K.W."/>
            <person name="Cichocki N."/>
            <person name="Veneault-Fourrey C."/>
            <person name="LaButti K."/>
            <person name="Lindquist E.A."/>
            <person name="Lipzen A."/>
            <person name="Lundell T."/>
            <person name="Morin E."/>
            <person name="Murat C."/>
            <person name="Riley R."/>
            <person name="Ohm R."/>
            <person name="Sun H."/>
            <person name="Tunlid A."/>
            <person name="Henrissat B."/>
            <person name="Grigoriev I.V."/>
            <person name="Hibbett D.S."/>
            <person name="Martin F."/>
        </authorList>
    </citation>
    <scope>NUCLEOTIDE SEQUENCE [LARGE SCALE GENOMIC DNA]</scope>
    <source>
        <strain evidence="9">h7</strain>
    </source>
</reference>
<dbReference type="InterPro" id="IPR001841">
    <property type="entry name" value="Znf_RING"/>
</dbReference>
<dbReference type="GO" id="GO:0008270">
    <property type="term" value="F:zinc ion binding"/>
    <property type="evidence" value="ECO:0007669"/>
    <property type="project" value="UniProtKB-KW"/>
</dbReference>
<gene>
    <name evidence="8" type="ORF">M413DRAFT_441234</name>
</gene>
<dbReference type="SUPFAM" id="SSF57850">
    <property type="entry name" value="RING/U-box"/>
    <property type="match status" value="2"/>
</dbReference>
<organism evidence="8 9">
    <name type="scientific">Hebeloma cylindrosporum</name>
    <dbReference type="NCBI Taxonomy" id="76867"/>
    <lineage>
        <taxon>Eukaryota</taxon>
        <taxon>Fungi</taxon>
        <taxon>Dikarya</taxon>
        <taxon>Basidiomycota</taxon>
        <taxon>Agaricomycotina</taxon>
        <taxon>Agaricomycetes</taxon>
        <taxon>Agaricomycetidae</taxon>
        <taxon>Agaricales</taxon>
        <taxon>Agaricineae</taxon>
        <taxon>Hymenogastraceae</taxon>
        <taxon>Hebeloma</taxon>
    </lineage>
</organism>
<proteinExistence type="predicted"/>
<dbReference type="CDD" id="cd16514">
    <property type="entry name" value="RING-HC_LONFs_rpt2"/>
    <property type="match status" value="1"/>
</dbReference>
<keyword evidence="2 4" id="KW-0863">Zinc-finger</keyword>
<dbReference type="InterPro" id="IPR003111">
    <property type="entry name" value="Lon_prtase_N"/>
</dbReference>
<dbReference type="InterPro" id="IPR017907">
    <property type="entry name" value="Znf_RING_CS"/>
</dbReference>
<dbReference type="InterPro" id="IPR046336">
    <property type="entry name" value="Lon_prtase_N_sf"/>
</dbReference>
<accession>A0A0C3CBK6</accession>
<dbReference type="PANTHER" id="PTHR23327:SF42">
    <property type="entry name" value="LON PEPTIDASE N-TERMINAL DOMAIN AND RING FINGER PROTEIN C14F5.10C"/>
    <property type="match status" value="1"/>
</dbReference>
<evidence type="ECO:0000313" key="9">
    <source>
        <dbReference type="Proteomes" id="UP000053424"/>
    </source>
</evidence>
<dbReference type="InterPro" id="IPR013083">
    <property type="entry name" value="Znf_RING/FYVE/PHD"/>
</dbReference>
<feature type="compositionally biased region" description="Pro residues" evidence="5">
    <location>
        <begin position="379"/>
        <end position="389"/>
    </location>
</feature>
<dbReference type="CDD" id="cd16449">
    <property type="entry name" value="RING-HC"/>
    <property type="match status" value="1"/>
</dbReference>
<dbReference type="SUPFAM" id="SSF88697">
    <property type="entry name" value="PUA domain-like"/>
    <property type="match status" value="1"/>
</dbReference>